<name>A0A0S6VP93_9BACT</name>
<keyword evidence="2" id="KW-1185">Reference proteome</keyword>
<dbReference type="Proteomes" id="UP000030700">
    <property type="component" value="Unassembled WGS sequence"/>
</dbReference>
<dbReference type="InterPro" id="IPR029060">
    <property type="entry name" value="PIN-like_dom_sf"/>
</dbReference>
<evidence type="ECO:0000313" key="1">
    <source>
        <dbReference type="EMBL" id="GAK48795.1"/>
    </source>
</evidence>
<dbReference type="Gene3D" id="3.40.50.1010">
    <property type="entry name" value="5'-nuclease"/>
    <property type="match status" value="1"/>
</dbReference>
<accession>A0A0S6VP93</accession>
<protein>
    <recommendedName>
        <fullName evidence="3">PilT protein domain protein</fullName>
    </recommendedName>
</protein>
<evidence type="ECO:0000313" key="2">
    <source>
        <dbReference type="Proteomes" id="UP000030700"/>
    </source>
</evidence>
<sequence length="45" mass="4987">METSRLLIDTSIFVAATGLHADLPIMTLNLDHFQRIPDLTIVPVP</sequence>
<dbReference type="AlphaFoldDB" id="A0A0S6VP93"/>
<dbReference type="STRING" id="1499966.U14_00002"/>
<reference evidence="1" key="1">
    <citation type="journal article" date="2015" name="PeerJ">
        <title>First genomic representation of candidate bacterial phylum KSB3 points to enhanced environmental sensing as a trigger of wastewater bulking.</title>
        <authorList>
            <person name="Sekiguchi Y."/>
            <person name="Ohashi A."/>
            <person name="Parks D.H."/>
            <person name="Yamauchi T."/>
            <person name="Tyson G.W."/>
            <person name="Hugenholtz P."/>
        </authorList>
    </citation>
    <scope>NUCLEOTIDE SEQUENCE [LARGE SCALE GENOMIC DNA]</scope>
</reference>
<dbReference type="EMBL" id="DF820455">
    <property type="protein sequence ID" value="GAK48795.1"/>
    <property type="molecule type" value="Genomic_DNA"/>
</dbReference>
<dbReference type="HOGENOM" id="CLU_3196491_0_0_0"/>
<evidence type="ECO:0008006" key="3">
    <source>
        <dbReference type="Google" id="ProtNLM"/>
    </source>
</evidence>
<gene>
    <name evidence="1" type="ORF">U14_00002</name>
</gene>
<organism evidence="1">
    <name type="scientific">Candidatus Moduliflexus flocculans</name>
    <dbReference type="NCBI Taxonomy" id="1499966"/>
    <lineage>
        <taxon>Bacteria</taxon>
        <taxon>Candidatus Moduliflexota</taxon>
        <taxon>Candidatus Moduliflexia</taxon>
        <taxon>Candidatus Moduliflexales</taxon>
        <taxon>Candidatus Moduliflexaceae</taxon>
    </lineage>
</organism>
<proteinExistence type="predicted"/>
<dbReference type="SUPFAM" id="SSF88723">
    <property type="entry name" value="PIN domain-like"/>
    <property type="match status" value="1"/>
</dbReference>